<reference evidence="2 3" key="1">
    <citation type="submission" date="2016-09" db="EMBL/GenBank/DDBJ databases">
        <title>Draft genome sequence for the type strain of Desulfuribacillus alkaliarsenatis AHT28, an obligately anaerobic, sulfidogenic bacterium isolated from Russian soda lake sediments.</title>
        <authorList>
            <person name="Abin C.A."/>
            <person name="Hollibaugh J.T."/>
        </authorList>
    </citation>
    <scope>NUCLEOTIDE SEQUENCE [LARGE SCALE GENOMIC DNA]</scope>
    <source>
        <strain evidence="2 3">AHT28</strain>
    </source>
</reference>
<dbReference type="EMBL" id="MIJE01000033">
    <property type="protein sequence ID" value="OEF96052.1"/>
    <property type="molecule type" value="Genomic_DNA"/>
</dbReference>
<dbReference type="Proteomes" id="UP000094296">
    <property type="component" value="Unassembled WGS sequence"/>
</dbReference>
<dbReference type="STRING" id="766136.BHF68_09945"/>
<dbReference type="AlphaFoldDB" id="A0A1E5FZQ5"/>
<proteinExistence type="predicted"/>
<comment type="caution">
    <text evidence="2">The sequence shown here is derived from an EMBL/GenBank/DDBJ whole genome shotgun (WGS) entry which is preliminary data.</text>
</comment>
<dbReference type="InterPro" id="IPR025748">
    <property type="entry name" value="PrcB_C_dom"/>
</dbReference>
<dbReference type="OrthoDB" id="2476445at2"/>
<protein>
    <recommendedName>
        <fullName evidence="1">PrcB C-terminal domain-containing protein</fullName>
    </recommendedName>
</protein>
<gene>
    <name evidence="2" type="ORF">BHF68_09945</name>
</gene>
<evidence type="ECO:0000313" key="3">
    <source>
        <dbReference type="Proteomes" id="UP000094296"/>
    </source>
</evidence>
<feature type="domain" description="PrcB C-terminal" evidence="1">
    <location>
        <begin position="48"/>
        <end position="105"/>
    </location>
</feature>
<keyword evidence="3" id="KW-1185">Reference proteome</keyword>
<evidence type="ECO:0000259" key="1">
    <source>
        <dbReference type="Pfam" id="PF14343"/>
    </source>
</evidence>
<evidence type="ECO:0000313" key="2">
    <source>
        <dbReference type="EMBL" id="OEF96052.1"/>
    </source>
</evidence>
<accession>A0A1E5FZQ5</accession>
<organism evidence="2 3">
    <name type="scientific">Desulfuribacillus alkaliarsenatis</name>
    <dbReference type="NCBI Taxonomy" id="766136"/>
    <lineage>
        <taxon>Bacteria</taxon>
        <taxon>Bacillati</taxon>
        <taxon>Bacillota</taxon>
        <taxon>Desulfuribacillia</taxon>
        <taxon>Desulfuribacillales</taxon>
        <taxon>Desulfuribacillaceae</taxon>
        <taxon>Desulfuribacillus</taxon>
    </lineage>
</organism>
<dbReference type="RefSeq" id="WP_069643972.1">
    <property type="nucleotide sequence ID" value="NZ_MIJE01000033.1"/>
</dbReference>
<name>A0A1E5FZQ5_9FIRM</name>
<dbReference type="Pfam" id="PF14343">
    <property type="entry name" value="PrcB_C"/>
    <property type="match status" value="1"/>
</dbReference>
<sequence length="129" mass="15029">MENKSVNIEKIDLESNDVKNSKLTKIREWYESVKEIEFEGTKIIDNELYVLISLGEKNCGGYMVEIIRAVASDNTIRIHYSLESPKEGETMIASFVYPFDLIVIKEKEQINVTEKLDNYTVEFIREDKQ</sequence>